<keyword evidence="3" id="KW-1185">Reference proteome</keyword>
<sequence>MLYLACAVYCATLALGASVQYLHLRLGRWRWLHHALFFATWLSTGAAVAWAWWYQLERWWLASLIMPILALFPLRRASSRWHRWLGISGLGVWAMILALASV</sequence>
<name>A0A0P6YAI5_9CHLR</name>
<comment type="caution">
    <text evidence="2">The sequence shown here is derived from an EMBL/GenBank/DDBJ whole genome shotgun (WGS) entry which is preliminary data.</text>
</comment>
<keyword evidence="1" id="KW-1133">Transmembrane helix</keyword>
<dbReference type="STRING" id="70996.SE18_06480"/>
<organism evidence="2 3">
    <name type="scientific">Herpetosiphon geysericola</name>
    <dbReference type="NCBI Taxonomy" id="70996"/>
    <lineage>
        <taxon>Bacteria</taxon>
        <taxon>Bacillati</taxon>
        <taxon>Chloroflexota</taxon>
        <taxon>Chloroflexia</taxon>
        <taxon>Herpetosiphonales</taxon>
        <taxon>Herpetosiphonaceae</taxon>
        <taxon>Herpetosiphon</taxon>
    </lineage>
</organism>
<accession>A0A0P6YAI5</accession>
<protein>
    <recommendedName>
        <fullName evidence="4">Histidine kinase N-terminal 7TM region domain-containing protein</fullName>
    </recommendedName>
</protein>
<evidence type="ECO:0000313" key="3">
    <source>
        <dbReference type="Proteomes" id="UP000050277"/>
    </source>
</evidence>
<dbReference type="RefSeq" id="WP_054533618.1">
    <property type="nucleotide sequence ID" value="NZ_LGKP01000012.1"/>
</dbReference>
<evidence type="ECO:0000313" key="2">
    <source>
        <dbReference type="EMBL" id="KPL90271.1"/>
    </source>
</evidence>
<dbReference type="EMBL" id="LGKP01000012">
    <property type="protein sequence ID" value="KPL90271.1"/>
    <property type="molecule type" value="Genomic_DNA"/>
</dbReference>
<gene>
    <name evidence="2" type="ORF">SE18_06480</name>
</gene>
<feature type="transmembrane region" description="Helical" evidence="1">
    <location>
        <begin position="81"/>
        <end position="100"/>
    </location>
</feature>
<evidence type="ECO:0000256" key="1">
    <source>
        <dbReference type="SAM" id="Phobius"/>
    </source>
</evidence>
<feature type="transmembrane region" description="Helical" evidence="1">
    <location>
        <begin position="32"/>
        <end position="52"/>
    </location>
</feature>
<feature type="transmembrane region" description="Helical" evidence="1">
    <location>
        <begin position="59"/>
        <end position="75"/>
    </location>
</feature>
<evidence type="ECO:0008006" key="4">
    <source>
        <dbReference type="Google" id="ProtNLM"/>
    </source>
</evidence>
<keyword evidence="1" id="KW-0812">Transmembrane</keyword>
<proteinExistence type="predicted"/>
<keyword evidence="1" id="KW-0472">Membrane</keyword>
<dbReference type="AlphaFoldDB" id="A0A0P6YAI5"/>
<dbReference type="Proteomes" id="UP000050277">
    <property type="component" value="Unassembled WGS sequence"/>
</dbReference>
<dbReference type="OrthoDB" id="9838470at2"/>
<reference evidence="2 3" key="1">
    <citation type="submission" date="2015-07" db="EMBL/GenBank/DDBJ databases">
        <title>Whole genome sequence of Herpetosiphon geysericola DSM 7119.</title>
        <authorList>
            <person name="Hemp J."/>
            <person name="Ward L.M."/>
            <person name="Pace L.A."/>
            <person name="Fischer W.W."/>
        </authorList>
    </citation>
    <scope>NUCLEOTIDE SEQUENCE [LARGE SCALE GENOMIC DNA]</scope>
    <source>
        <strain evidence="2 3">DSM 7119</strain>
    </source>
</reference>